<evidence type="ECO:0000313" key="2">
    <source>
        <dbReference type="EMBL" id="SFO77248.1"/>
    </source>
</evidence>
<organism evidence="2 3">
    <name type="scientific">Enterovibrio norvegicus DSM 15893</name>
    <dbReference type="NCBI Taxonomy" id="1121869"/>
    <lineage>
        <taxon>Bacteria</taxon>
        <taxon>Pseudomonadati</taxon>
        <taxon>Pseudomonadota</taxon>
        <taxon>Gammaproteobacteria</taxon>
        <taxon>Vibrionales</taxon>
        <taxon>Vibrionaceae</taxon>
        <taxon>Enterovibrio</taxon>
    </lineage>
</organism>
<name>A0A1I5JWV4_9GAMM</name>
<sequence>MMAMDMLPTKQVTPHTASSNVLDCQMTDRSSNPHAHHTNIPKTSNTESPHCGSMDDMETNCCTLVCVSVFAFLASDHQAVLHRTALALVPTESNHALITFPRSLYRPPIA</sequence>
<feature type="region of interest" description="Disordered" evidence="1">
    <location>
        <begin position="25"/>
        <end position="51"/>
    </location>
</feature>
<accession>A0A1I5JWV4</accession>
<protein>
    <submittedName>
        <fullName evidence="2">Uncharacterized protein</fullName>
    </submittedName>
</protein>
<dbReference type="OrthoDB" id="5897364at2"/>
<proteinExistence type="predicted"/>
<evidence type="ECO:0000256" key="1">
    <source>
        <dbReference type="SAM" id="MobiDB-lite"/>
    </source>
</evidence>
<dbReference type="AlphaFoldDB" id="A0A1I5JWV4"/>
<dbReference type="STRING" id="1121869.SAMN03084138_00390"/>
<evidence type="ECO:0000313" key="3">
    <source>
        <dbReference type="Proteomes" id="UP000182692"/>
    </source>
</evidence>
<dbReference type="EMBL" id="FOWR01000002">
    <property type="protein sequence ID" value="SFO77248.1"/>
    <property type="molecule type" value="Genomic_DNA"/>
</dbReference>
<gene>
    <name evidence="2" type="ORF">SAMN03084138_00390</name>
</gene>
<dbReference type="Proteomes" id="UP000182692">
    <property type="component" value="Unassembled WGS sequence"/>
</dbReference>
<reference evidence="2 3" key="1">
    <citation type="submission" date="2016-10" db="EMBL/GenBank/DDBJ databases">
        <authorList>
            <person name="de Groot N.N."/>
        </authorList>
    </citation>
    <scope>NUCLEOTIDE SEQUENCE [LARGE SCALE GENOMIC DNA]</scope>
    <source>
        <strain evidence="2 3">DSM 15893</strain>
    </source>
</reference>